<sequence>MAAATNKVSQVEAEISVKQDCLHKLLMENHNMSSPEFNKAFSEAFTDLFLATWERYRDRATPSFDDEIGGVAIDSQVETDVEKLESRTKDNYDLIGAGVLDSIATTNCSHRSGKSELKMTENEIDVELKSISLDSVDLSSVRELIQNSSTPSATDEGNFQSTPIIDFLSVDGSSVVNEIQKYKATTVFLDYQEGKPFNFGNESGDDDVGFQVRRVINGGVKDFNSSREFSGKASTPLAMEEVLVRVFASSLKKCCSK</sequence>
<keyword evidence="2" id="KW-1185">Reference proteome</keyword>
<evidence type="ECO:0000313" key="1">
    <source>
        <dbReference type="EMBL" id="KAI3919834.1"/>
    </source>
</evidence>
<accession>A0AAD4SRK8</accession>
<dbReference type="AlphaFoldDB" id="A0AAD4SRK8"/>
<gene>
    <name evidence="1" type="ORF">MKW98_001090</name>
</gene>
<comment type="caution">
    <text evidence="1">The sequence shown here is derived from an EMBL/GenBank/DDBJ whole genome shotgun (WGS) entry which is preliminary data.</text>
</comment>
<reference evidence="1" key="1">
    <citation type="submission" date="2022-04" db="EMBL/GenBank/DDBJ databases">
        <title>A functionally conserved STORR gene fusion in Papaver species that diverged 16.8 million years ago.</title>
        <authorList>
            <person name="Catania T."/>
        </authorList>
    </citation>
    <scope>NUCLEOTIDE SEQUENCE</scope>
    <source>
        <strain evidence="1">S-188037</strain>
    </source>
</reference>
<dbReference type="EMBL" id="JAJJMB010008870">
    <property type="protein sequence ID" value="KAI3919834.1"/>
    <property type="molecule type" value="Genomic_DNA"/>
</dbReference>
<evidence type="ECO:0000313" key="2">
    <source>
        <dbReference type="Proteomes" id="UP001202328"/>
    </source>
</evidence>
<feature type="non-terminal residue" evidence="1">
    <location>
        <position position="1"/>
    </location>
</feature>
<organism evidence="1 2">
    <name type="scientific">Papaver atlanticum</name>
    <dbReference type="NCBI Taxonomy" id="357466"/>
    <lineage>
        <taxon>Eukaryota</taxon>
        <taxon>Viridiplantae</taxon>
        <taxon>Streptophyta</taxon>
        <taxon>Embryophyta</taxon>
        <taxon>Tracheophyta</taxon>
        <taxon>Spermatophyta</taxon>
        <taxon>Magnoliopsida</taxon>
        <taxon>Ranunculales</taxon>
        <taxon>Papaveraceae</taxon>
        <taxon>Papaveroideae</taxon>
        <taxon>Papaver</taxon>
    </lineage>
</organism>
<proteinExistence type="predicted"/>
<protein>
    <submittedName>
        <fullName evidence="1">Uncharacterized protein</fullName>
    </submittedName>
</protein>
<name>A0AAD4SRK8_9MAGN</name>
<dbReference type="Proteomes" id="UP001202328">
    <property type="component" value="Unassembled WGS sequence"/>
</dbReference>